<evidence type="ECO:0000256" key="2">
    <source>
        <dbReference type="ARBA" id="ARBA00013064"/>
    </source>
</evidence>
<dbReference type="Proteomes" id="UP000694044">
    <property type="component" value="Unassembled WGS sequence"/>
</dbReference>
<comment type="similarity">
    <text evidence="1">Belongs to the protein-tyrosine phosphatase family. Non-receptor class dual specificity subfamily.</text>
</comment>
<organism evidence="7 8">
    <name type="scientific">Phytophthora pseudosyringae</name>
    <dbReference type="NCBI Taxonomy" id="221518"/>
    <lineage>
        <taxon>Eukaryota</taxon>
        <taxon>Sar</taxon>
        <taxon>Stramenopiles</taxon>
        <taxon>Oomycota</taxon>
        <taxon>Peronosporomycetes</taxon>
        <taxon>Peronosporales</taxon>
        <taxon>Peronosporaceae</taxon>
        <taxon>Phytophthora</taxon>
    </lineage>
</organism>
<evidence type="ECO:0000259" key="6">
    <source>
        <dbReference type="PROSITE" id="PS50056"/>
    </source>
</evidence>
<keyword evidence="8" id="KW-1185">Reference proteome</keyword>
<dbReference type="InterPro" id="IPR000340">
    <property type="entry name" value="Dual-sp_phosphatase_cat-dom"/>
</dbReference>
<dbReference type="EC" id="3.1.3.48" evidence="2"/>
<evidence type="ECO:0000256" key="3">
    <source>
        <dbReference type="ARBA" id="ARBA00022801"/>
    </source>
</evidence>
<dbReference type="GO" id="GO:0008138">
    <property type="term" value="F:protein tyrosine/serine/threonine phosphatase activity"/>
    <property type="evidence" value="ECO:0007669"/>
    <property type="project" value="TreeGrafter"/>
</dbReference>
<dbReference type="PANTHER" id="PTHR45848:SF4">
    <property type="entry name" value="DUAL SPECIFICITY PROTEIN PHOSPHATASE 12"/>
    <property type="match status" value="1"/>
</dbReference>
<feature type="domain" description="Tyrosine-protein phosphatase" evidence="5">
    <location>
        <begin position="25"/>
        <end position="167"/>
    </location>
</feature>
<evidence type="ECO:0000256" key="4">
    <source>
        <dbReference type="ARBA" id="ARBA00022912"/>
    </source>
</evidence>
<protein>
    <recommendedName>
        <fullName evidence="2">protein-tyrosine-phosphatase</fullName>
        <ecNumber evidence="2">3.1.3.48</ecNumber>
    </recommendedName>
</protein>
<dbReference type="PROSITE" id="PS50054">
    <property type="entry name" value="TYR_PHOSPHATASE_DUAL"/>
    <property type="match status" value="1"/>
</dbReference>
<evidence type="ECO:0000256" key="1">
    <source>
        <dbReference type="ARBA" id="ARBA00008601"/>
    </source>
</evidence>
<dbReference type="Pfam" id="PF00782">
    <property type="entry name" value="DSPc"/>
    <property type="match status" value="1"/>
</dbReference>
<dbReference type="PROSITE" id="PS00383">
    <property type="entry name" value="TYR_PHOSPHATASE_1"/>
    <property type="match status" value="1"/>
</dbReference>
<name>A0A8T1W835_9STRA</name>
<gene>
    <name evidence="7" type="ORF">PHYPSEUDO_010160</name>
</gene>
<dbReference type="InterPro" id="IPR020422">
    <property type="entry name" value="TYR_PHOSPHATASE_DUAL_dom"/>
</dbReference>
<evidence type="ECO:0000313" key="7">
    <source>
        <dbReference type="EMBL" id="KAG7389515.1"/>
    </source>
</evidence>
<accession>A0A8T1W835</accession>
<feature type="domain" description="Tyrosine specific protein phosphatases" evidence="6">
    <location>
        <begin position="88"/>
        <end position="146"/>
    </location>
</feature>
<sequence>MPTEELPVVRLLLDRQSRHPLLEGFPTAARIGKLSLFLGEAGAAQDTAFLEANDIRAVIALGTGNLAVKPCEVLLIDILDMEDELLLPHFKECIDFLKKHLVQGSAVLVHCVYGQSRSASICVAYLMAAQGKTLLEAYDEVQKARPCISINPGFLRQLELFERMENDPEVMGSTPAHAELRTMVARRQRMKTGVADIVATPQHTRPGNSVCCRKCNYVLCTTRNQLVHSGQDAAASGGLCAGIFIEPMQWMTKDLAVVRNNDGKLLCPSCRAKLGSWNWIGMQLQTFRQPSVSVGSEQNTNSRALTPELRFDRIAQSDKRTRPFERSMGAAVSSVSVGTLAADIHQEVLEVARTINDQTLKEFTLTTQRKFRLKANEFNALFPDIPRDTVEQVFAVFDPRNSGMVDSCELLASIVLAAPQLSRDTKQRAIFGLFNMSTHRVGLMVADEATLLFRSVVVGAAKMLRALAPPTSLDRAADELPRLSFFENLTKALYGEQETLTYPAFAQLCRETPEIEAFMAHWTL</sequence>
<dbReference type="InterPro" id="IPR000387">
    <property type="entry name" value="Tyr_Pase_dom"/>
</dbReference>
<dbReference type="PROSITE" id="PS50056">
    <property type="entry name" value="TYR_PHOSPHATASE_2"/>
    <property type="match status" value="1"/>
</dbReference>
<dbReference type="EMBL" id="JAGDFM010000043">
    <property type="protein sequence ID" value="KAG7389515.1"/>
    <property type="molecule type" value="Genomic_DNA"/>
</dbReference>
<dbReference type="GO" id="GO:0004725">
    <property type="term" value="F:protein tyrosine phosphatase activity"/>
    <property type="evidence" value="ECO:0007669"/>
    <property type="project" value="UniProtKB-EC"/>
</dbReference>
<dbReference type="OrthoDB" id="2017893at2759"/>
<evidence type="ECO:0000259" key="5">
    <source>
        <dbReference type="PROSITE" id="PS50054"/>
    </source>
</evidence>
<proteinExistence type="inferred from homology"/>
<dbReference type="InterPro" id="IPR016130">
    <property type="entry name" value="Tyr_Pase_AS"/>
</dbReference>
<evidence type="ECO:0000313" key="8">
    <source>
        <dbReference type="Proteomes" id="UP000694044"/>
    </source>
</evidence>
<dbReference type="CDD" id="cd14498">
    <property type="entry name" value="DSP"/>
    <property type="match status" value="1"/>
</dbReference>
<dbReference type="SMART" id="SM00195">
    <property type="entry name" value="DSPc"/>
    <property type="match status" value="1"/>
</dbReference>
<comment type="caution">
    <text evidence="7">The sequence shown here is derived from an EMBL/GenBank/DDBJ whole genome shotgun (WGS) entry which is preliminary data.</text>
</comment>
<reference evidence="7" key="1">
    <citation type="submission" date="2021-02" db="EMBL/GenBank/DDBJ databases">
        <authorList>
            <person name="Palmer J.M."/>
        </authorList>
    </citation>
    <scope>NUCLEOTIDE SEQUENCE</scope>
    <source>
        <strain evidence="7">SCRP734</strain>
    </source>
</reference>
<dbReference type="PANTHER" id="PTHR45848">
    <property type="entry name" value="DUAL SPECIFICITY PROTEIN PHOSPHATASE 12 FAMILY MEMBER"/>
    <property type="match status" value="1"/>
</dbReference>
<keyword evidence="3" id="KW-0378">Hydrolase</keyword>
<keyword evidence="4" id="KW-0904">Protein phosphatase</keyword>
<dbReference type="AlphaFoldDB" id="A0A8T1W835"/>